<evidence type="ECO:0000313" key="1">
    <source>
        <dbReference type="EMBL" id="CAE0287516.1"/>
    </source>
</evidence>
<organism evidence="1">
    <name type="scientific">Spumella elongata</name>
    <dbReference type="NCBI Taxonomy" id="89044"/>
    <lineage>
        <taxon>Eukaryota</taxon>
        <taxon>Sar</taxon>
        <taxon>Stramenopiles</taxon>
        <taxon>Ochrophyta</taxon>
        <taxon>Chrysophyceae</taxon>
        <taxon>Chromulinales</taxon>
        <taxon>Chromulinaceae</taxon>
        <taxon>Spumella</taxon>
    </lineage>
</organism>
<accession>A0A7S3H7M3</accession>
<dbReference type="SUPFAM" id="SSF100950">
    <property type="entry name" value="NagB/RpiA/CoA transferase-like"/>
    <property type="match status" value="1"/>
</dbReference>
<dbReference type="AlphaFoldDB" id="A0A7S3H7M3"/>
<dbReference type="InterPro" id="IPR000600">
    <property type="entry name" value="ROK"/>
</dbReference>
<dbReference type="Pfam" id="PF00480">
    <property type="entry name" value="ROK"/>
    <property type="match status" value="1"/>
</dbReference>
<dbReference type="PROSITE" id="PS01161">
    <property type="entry name" value="GLC_GALNAC_ISOMERASE"/>
    <property type="match status" value="1"/>
</dbReference>
<dbReference type="PANTHER" id="PTHR18964">
    <property type="entry name" value="ROK (REPRESSOR, ORF, KINASE) FAMILY"/>
    <property type="match status" value="1"/>
</dbReference>
<reference evidence="1" key="1">
    <citation type="submission" date="2021-01" db="EMBL/GenBank/DDBJ databases">
        <authorList>
            <person name="Corre E."/>
            <person name="Pelletier E."/>
            <person name="Niang G."/>
            <person name="Scheremetjew M."/>
            <person name="Finn R."/>
            <person name="Kale V."/>
            <person name="Holt S."/>
            <person name="Cochrane G."/>
            <person name="Meng A."/>
            <person name="Brown T."/>
            <person name="Cohen L."/>
        </authorList>
    </citation>
    <scope>NUCLEOTIDE SEQUENCE</scope>
    <source>
        <strain evidence="1">CCAP 955/1</strain>
    </source>
</reference>
<sequence>MYAMEVFVGIDIGGSHISVGYIDSTGQIIGSAEVKIDSLTLEPSQLIPLIKKMIDDSKEKDWVICSIGIGCPGQSKNGVLVAAGNLPKFINFNIAGALGEVFTSIPILLLNDADAAVSAEVWGKDSKDRYKDFTNIALLTLGTGIGCGLILNQQLHQGSNGLIEAGHMIVATGADGRKCPCGQVGCVEAYSSAYNTSKRLAEADVAGNTGVAPVDPSDGGKDVLARFARGDETAVKVLEETARHLAVLCINLSRVVDPDVIVFTGGLAKAGDVLLQLIEKHMKALAWTILPTNVKLLTAKSLEFGGVVGAALAAKQLLAKQVALRKAAEQAQEVSLAAGGHILEPSMNLLKCPAPELNGLVWSPVESVFLERSGHASMYSNEKIPTVEVLNIYELGKIVSLRFLEWVRANPTGVVALPTGRTPEFFIKTLDRYKTHWNTAEVQAEVQALGFQDSATYPDTTQLKFVMLDEFFPMHSTHRNSFCRYIRTYYVDLLGVRTENVLTFDLVGEKIITADEMNLFSNPVVDLTLLKREATNEVEKALKAVLVKVTAYCDAYEARVASLGGIGFFLGGIGPDGHIAFNQQGDALDSTTRLVNFNYPSAAQAAGDLGGIEISRGKAAITIGLKTITANPDATIIIMAAGEGKAKIVRSALEDAKSPERPASALHGHKGARFYVSHGAACMLTARKALRMANTSTERAVQWALSHSAGLTYPGGSEPSLNVTPPQDYLLLEAYLYEQSVRLNIPVHALTPASLASTHTSIGCPSALLDPLTCCALVACAAKRLREKVEAGINASEITNKSIMHTGPHHDDVELSYHGAMHVMLGREQNPDGTHVNQVLGEARGGNTNHFAYLTSGFHSVNESYLQAQAEAVIRSVPSATDDTVTTTFLEAAVRAGEISRDYDDIMTSFREAFFAKNAERMDYIEQVIFLRKVAEVWNISIPSPYSDLTAALRERVDWLLTEYLPHHNPGDNIPKDIQILKGCMRESETDRYWATAKMPMNRVHHLRSKFYTDDFFTPMPSVTDDAQPMANLLKAKQPSVLTVALDPEGTGPDTHYKVLLVVAAGLRLVLNRNELSDPNPLVWGYRNVWFDFTPSDATIMIPVSGPDLDLTHDAFMACFTTQKAASFPSPYHDGPFSSWAVAIQQQQKKLLQTLLGAEFFATHKNERVRNSEGYVFVKAMYADKFLHEVEELQTKIENKKD</sequence>
<gene>
    <name evidence="1" type="ORF">SELO1098_LOCUS16359</name>
</gene>
<proteinExistence type="predicted"/>
<dbReference type="InterPro" id="IPR018321">
    <property type="entry name" value="Glucosamine6P_isomerase_CS"/>
</dbReference>
<dbReference type="GO" id="GO:0006044">
    <property type="term" value="P:N-acetylglucosamine metabolic process"/>
    <property type="evidence" value="ECO:0007669"/>
    <property type="project" value="InterPro"/>
</dbReference>
<dbReference type="InterPro" id="IPR043129">
    <property type="entry name" value="ATPase_NBD"/>
</dbReference>
<dbReference type="Gene3D" id="3.30.420.40">
    <property type="match status" value="2"/>
</dbReference>
<dbReference type="PANTHER" id="PTHR18964:SF149">
    <property type="entry name" value="BIFUNCTIONAL UDP-N-ACETYLGLUCOSAMINE 2-EPIMERASE_N-ACETYLMANNOSAMINE KINASE"/>
    <property type="match status" value="1"/>
</dbReference>
<dbReference type="SUPFAM" id="SSF53067">
    <property type="entry name" value="Actin-like ATPase domain"/>
    <property type="match status" value="1"/>
</dbReference>
<name>A0A7S3H7M3_9STRA</name>
<protein>
    <recommendedName>
        <fullName evidence="2">Glucosamine-6-phosphate deaminase</fullName>
    </recommendedName>
</protein>
<dbReference type="InterPro" id="IPR037171">
    <property type="entry name" value="NagB/RpiA_transferase-like"/>
</dbReference>
<dbReference type="EMBL" id="HBIC01032236">
    <property type="protein sequence ID" value="CAE0287516.1"/>
    <property type="molecule type" value="Transcribed_RNA"/>
</dbReference>
<dbReference type="GO" id="GO:0004342">
    <property type="term" value="F:glucosamine-6-phosphate deaminase activity"/>
    <property type="evidence" value="ECO:0007669"/>
    <property type="project" value="InterPro"/>
</dbReference>
<dbReference type="Gene3D" id="3.40.50.1360">
    <property type="match status" value="1"/>
</dbReference>
<evidence type="ECO:0008006" key="2">
    <source>
        <dbReference type="Google" id="ProtNLM"/>
    </source>
</evidence>